<gene>
    <name evidence="2" type="ORF">FIV46_09025</name>
</gene>
<evidence type="ECO:0000256" key="1">
    <source>
        <dbReference type="ARBA" id="ARBA00022723"/>
    </source>
</evidence>
<sequence>MIDYSDVSFELKPEFLKVTRFILEEQAVLKEGEKVLLIYDSHTPQHVINAFLGTAMQLGADAYSLKVPMAPHPAVQPAFTWDKLVENSARNADLIIDMAIGYAEFMVHLVNDGARIIMPGDATGAPHIEDSLIRCLLLEDPYAVRDEAQKITDIMSAGKSVHITSEIGTDFTLDVEGVSAEAGHGFMSDPETGEVVTPYQITPGAMPGYLLPAGSGDGILAIDGVTLYENVHQIPQDPVFLTLEKGKIVDVRGDRRVATRLREWLQLLDDEGCCNGPVHANIGLSRMARLTEHLEWERVRGSMVFGFGDNSILGPYYSSSKMKLSKSGVHWDAQILTPTLDVDDIRISENGIVQKI</sequence>
<protein>
    <recommendedName>
        <fullName evidence="4">Leucyl aminopeptidase</fullName>
    </recommendedName>
</protein>
<dbReference type="OrthoDB" id="6918951at2"/>
<name>A0A501PJG5_9PROT</name>
<accession>A0A501PJG5</accession>
<dbReference type="AlphaFoldDB" id="A0A501PJG5"/>
<evidence type="ECO:0000313" key="2">
    <source>
        <dbReference type="EMBL" id="TPD60188.1"/>
    </source>
</evidence>
<dbReference type="InterPro" id="IPR058739">
    <property type="entry name" value="NicX"/>
</dbReference>
<dbReference type="EMBL" id="VFIY01000008">
    <property type="protein sequence ID" value="TPD60188.1"/>
    <property type="molecule type" value="Genomic_DNA"/>
</dbReference>
<comment type="caution">
    <text evidence="2">The sequence shown here is derived from an EMBL/GenBank/DDBJ whole genome shotgun (WGS) entry which is preliminary data.</text>
</comment>
<dbReference type="PANTHER" id="PTHR34448">
    <property type="entry name" value="AMINOPEPTIDASE"/>
    <property type="match status" value="1"/>
</dbReference>
<proteinExistence type="predicted"/>
<dbReference type="GO" id="GO:0046872">
    <property type="term" value="F:metal ion binding"/>
    <property type="evidence" value="ECO:0007669"/>
    <property type="project" value="UniProtKB-KW"/>
</dbReference>
<reference evidence="3" key="1">
    <citation type="submission" date="2019-06" db="EMBL/GenBank/DDBJ databases">
        <title>The complete genome of Emcibacter congregatus ZYLT.</title>
        <authorList>
            <person name="Zhao Z."/>
        </authorList>
    </citation>
    <scope>NUCLEOTIDE SEQUENCE [LARGE SCALE GENOMIC DNA]</scope>
    <source>
        <strain evidence="3">MCCC 1A06723</strain>
    </source>
</reference>
<dbReference type="SUPFAM" id="SSF144052">
    <property type="entry name" value="Thermophilic metalloprotease-like"/>
    <property type="match status" value="1"/>
</dbReference>
<dbReference type="PANTHER" id="PTHR34448:SF1">
    <property type="entry name" value="BLL6088 PROTEIN"/>
    <property type="match status" value="1"/>
</dbReference>
<organism evidence="2 3">
    <name type="scientific">Emcibacter nanhaiensis</name>
    <dbReference type="NCBI Taxonomy" id="1505037"/>
    <lineage>
        <taxon>Bacteria</taxon>
        <taxon>Pseudomonadati</taxon>
        <taxon>Pseudomonadota</taxon>
        <taxon>Alphaproteobacteria</taxon>
        <taxon>Emcibacterales</taxon>
        <taxon>Emcibacteraceae</taxon>
        <taxon>Emcibacter</taxon>
    </lineage>
</organism>
<dbReference type="Pfam" id="PF26233">
    <property type="entry name" value="NicX"/>
    <property type="match status" value="1"/>
</dbReference>
<evidence type="ECO:0000313" key="3">
    <source>
        <dbReference type="Proteomes" id="UP000319148"/>
    </source>
</evidence>
<dbReference type="InterPro" id="IPR052170">
    <property type="entry name" value="M29_Exopeptidase"/>
</dbReference>
<dbReference type="Proteomes" id="UP000319148">
    <property type="component" value="Unassembled WGS sequence"/>
</dbReference>
<keyword evidence="1" id="KW-0479">Metal-binding</keyword>
<dbReference type="RefSeq" id="WP_139940598.1">
    <property type="nucleotide sequence ID" value="NZ_JBHSYP010000027.1"/>
</dbReference>
<evidence type="ECO:0008006" key="4">
    <source>
        <dbReference type="Google" id="ProtNLM"/>
    </source>
</evidence>
<keyword evidence="3" id="KW-1185">Reference proteome</keyword>